<proteinExistence type="predicted"/>
<comment type="caution">
    <text evidence="3">The sequence shown here is derived from an EMBL/GenBank/DDBJ whole genome shotgun (WGS) entry which is preliminary data.</text>
</comment>
<name>A0AAD8EN27_DIPPU</name>
<reference evidence="3" key="1">
    <citation type="journal article" date="2023" name="IScience">
        <title>Live-bearing cockroach genome reveals convergent evolutionary mechanisms linked to viviparity in insects and beyond.</title>
        <authorList>
            <person name="Fouks B."/>
            <person name="Harrison M.C."/>
            <person name="Mikhailova A.A."/>
            <person name="Marchal E."/>
            <person name="English S."/>
            <person name="Carruthers M."/>
            <person name="Jennings E.C."/>
            <person name="Chiamaka E.L."/>
            <person name="Frigard R.A."/>
            <person name="Pippel M."/>
            <person name="Attardo G.M."/>
            <person name="Benoit J.B."/>
            <person name="Bornberg-Bauer E."/>
            <person name="Tobe S.S."/>
        </authorList>
    </citation>
    <scope>NUCLEOTIDE SEQUENCE</scope>
    <source>
        <strain evidence="3">Stay&amp;Tobe</strain>
    </source>
</reference>
<accession>A0AAD8EN27</accession>
<evidence type="ECO:0000313" key="3">
    <source>
        <dbReference type="EMBL" id="KAJ9596233.1"/>
    </source>
</evidence>
<sequence>VKLLNKMKEEAAKHKDVELRRNREIAQLRKNLARERNTIRTLEAEKRVKEAVLKEETRGSNSIKENATCMSNKAAGKVGPRH</sequence>
<evidence type="ECO:0000256" key="2">
    <source>
        <dbReference type="SAM" id="MobiDB-lite"/>
    </source>
</evidence>
<feature type="non-terminal residue" evidence="3">
    <location>
        <position position="1"/>
    </location>
</feature>
<evidence type="ECO:0000256" key="1">
    <source>
        <dbReference type="SAM" id="Coils"/>
    </source>
</evidence>
<feature type="coiled-coil region" evidence="1">
    <location>
        <begin position="25"/>
        <end position="52"/>
    </location>
</feature>
<feature type="compositionally biased region" description="Polar residues" evidence="2">
    <location>
        <begin position="59"/>
        <end position="71"/>
    </location>
</feature>
<evidence type="ECO:0000313" key="4">
    <source>
        <dbReference type="Proteomes" id="UP001233999"/>
    </source>
</evidence>
<protein>
    <submittedName>
        <fullName evidence="3">Uncharacterized protein</fullName>
    </submittedName>
</protein>
<reference evidence="3" key="2">
    <citation type="submission" date="2023-05" db="EMBL/GenBank/DDBJ databases">
        <authorList>
            <person name="Fouks B."/>
        </authorList>
    </citation>
    <scope>NUCLEOTIDE SEQUENCE</scope>
    <source>
        <strain evidence="3">Stay&amp;Tobe</strain>
        <tissue evidence="3">Testes</tissue>
    </source>
</reference>
<feature type="non-terminal residue" evidence="3">
    <location>
        <position position="82"/>
    </location>
</feature>
<dbReference type="Proteomes" id="UP001233999">
    <property type="component" value="Unassembled WGS sequence"/>
</dbReference>
<feature type="region of interest" description="Disordered" evidence="2">
    <location>
        <begin position="53"/>
        <end position="82"/>
    </location>
</feature>
<gene>
    <name evidence="3" type="ORF">L9F63_027141</name>
</gene>
<keyword evidence="4" id="KW-1185">Reference proteome</keyword>
<dbReference type="EMBL" id="JASPKZ010002096">
    <property type="protein sequence ID" value="KAJ9596233.1"/>
    <property type="molecule type" value="Genomic_DNA"/>
</dbReference>
<organism evidence="3 4">
    <name type="scientific">Diploptera punctata</name>
    <name type="common">Pacific beetle cockroach</name>
    <dbReference type="NCBI Taxonomy" id="6984"/>
    <lineage>
        <taxon>Eukaryota</taxon>
        <taxon>Metazoa</taxon>
        <taxon>Ecdysozoa</taxon>
        <taxon>Arthropoda</taxon>
        <taxon>Hexapoda</taxon>
        <taxon>Insecta</taxon>
        <taxon>Pterygota</taxon>
        <taxon>Neoptera</taxon>
        <taxon>Polyneoptera</taxon>
        <taxon>Dictyoptera</taxon>
        <taxon>Blattodea</taxon>
        <taxon>Blaberoidea</taxon>
        <taxon>Blaberidae</taxon>
        <taxon>Diplopterinae</taxon>
        <taxon>Diploptera</taxon>
    </lineage>
</organism>
<dbReference type="AlphaFoldDB" id="A0AAD8EN27"/>
<keyword evidence="1" id="KW-0175">Coiled coil</keyword>